<feature type="domain" description="CAAX prenyl protease 2/Lysostaphin resistance protein A-like" evidence="2">
    <location>
        <begin position="179"/>
        <end position="246"/>
    </location>
</feature>
<dbReference type="GO" id="GO:0080120">
    <property type="term" value="P:CAAX-box protein maturation"/>
    <property type="evidence" value="ECO:0007669"/>
    <property type="project" value="UniProtKB-ARBA"/>
</dbReference>
<feature type="transmembrane region" description="Helical" evidence="1">
    <location>
        <begin position="220"/>
        <end position="243"/>
    </location>
</feature>
<feature type="transmembrane region" description="Helical" evidence="1">
    <location>
        <begin position="12"/>
        <end position="33"/>
    </location>
</feature>
<dbReference type="Pfam" id="PF02517">
    <property type="entry name" value="Rce1-like"/>
    <property type="match status" value="2"/>
</dbReference>
<evidence type="ECO:0000313" key="3">
    <source>
        <dbReference type="EMBL" id="MBB3204666.1"/>
    </source>
</evidence>
<dbReference type="GO" id="GO:0006508">
    <property type="term" value="P:proteolysis"/>
    <property type="evidence" value="ECO:0007669"/>
    <property type="project" value="UniProtKB-KW"/>
</dbReference>
<dbReference type="Proteomes" id="UP000536179">
    <property type="component" value="Unassembled WGS sequence"/>
</dbReference>
<gene>
    <name evidence="3" type="ORF">FHS27_000430</name>
</gene>
<protein>
    <submittedName>
        <fullName evidence="3">Membrane protease YdiL (CAAX protease family)</fullName>
    </submittedName>
</protein>
<keyword evidence="1" id="KW-1133">Transmembrane helix</keyword>
<feature type="transmembrane region" description="Helical" evidence="1">
    <location>
        <begin position="187"/>
        <end position="208"/>
    </location>
</feature>
<dbReference type="PANTHER" id="PTHR43592">
    <property type="entry name" value="CAAX AMINO TERMINAL PROTEASE"/>
    <property type="match status" value="1"/>
</dbReference>
<organism evidence="3 4">
    <name type="scientific">Aporhodopirellula rubra</name>
    <dbReference type="NCBI Taxonomy" id="980271"/>
    <lineage>
        <taxon>Bacteria</taxon>
        <taxon>Pseudomonadati</taxon>
        <taxon>Planctomycetota</taxon>
        <taxon>Planctomycetia</taxon>
        <taxon>Pirellulales</taxon>
        <taxon>Pirellulaceae</taxon>
        <taxon>Aporhodopirellula</taxon>
    </lineage>
</organism>
<dbReference type="EMBL" id="JACHXU010000001">
    <property type="protein sequence ID" value="MBB3204666.1"/>
    <property type="molecule type" value="Genomic_DNA"/>
</dbReference>
<dbReference type="RefSeq" id="WP_246418993.1">
    <property type="nucleotide sequence ID" value="NZ_JACHXU010000001.1"/>
</dbReference>
<name>A0A7W5H4B7_9BACT</name>
<comment type="caution">
    <text evidence="3">The sequence shown here is derived from an EMBL/GenBank/DDBJ whole genome shotgun (WGS) entry which is preliminary data.</text>
</comment>
<accession>A0A7W5H4B7</accession>
<proteinExistence type="predicted"/>
<keyword evidence="4" id="KW-1185">Reference proteome</keyword>
<sequence length="263" mass="28137">MDDEPQTPETLFHTAVGVEGGLGVLALTLGYFLGPDARELVPAFNQLPALLGGVGLGILATFPLLLLMAVIRRIKHPAVEQLDQLSEHPMIELMLKLGPAELLVISLCAGVGEELLFRGWLMPAIAQLLHGDPVSLLSGDPSIVRPWWAFGGWTSEIANELSRNSSAAGESAAVTWSGLTQWWSNSIGWEMTVAWILSSIGFGFVHPISKLYIGVTGLMGLYFGALLILTGNLMIPIIAHALYDAIQLWSAAAEEASKDAKSA</sequence>
<dbReference type="GO" id="GO:0004175">
    <property type="term" value="F:endopeptidase activity"/>
    <property type="evidence" value="ECO:0007669"/>
    <property type="project" value="UniProtKB-ARBA"/>
</dbReference>
<dbReference type="AlphaFoldDB" id="A0A7W5H4B7"/>
<evidence type="ECO:0000259" key="2">
    <source>
        <dbReference type="Pfam" id="PF02517"/>
    </source>
</evidence>
<dbReference type="PANTHER" id="PTHR43592:SF15">
    <property type="entry name" value="CAAX AMINO TERMINAL PROTEASE FAMILY PROTEIN"/>
    <property type="match status" value="1"/>
</dbReference>
<reference evidence="3 4" key="1">
    <citation type="submission" date="2020-08" db="EMBL/GenBank/DDBJ databases">
        <title>Genomic Encyclopedia of Type Strains, Phase III (KMG-III): the genomes of soil and plant-associated and newly described type strains.</title>
        <authorList>
            <person name="Whitman W."/>
        </authorList>
    </citation>
    <scope>NUCLEOTIDE SEQUENCE [LARGE SCALE GENOMIC DNA]</scope>
    <source>
        <strain evidence="3 4">CECT 8075</strain>
    </source>
</reference>
<feature type="domain" description="CAAX prenyl protease 2/Lysostaphin resistance protein A-like" evidence="2">
    <location>
        <begin position="101"/>
        <end position="133"/>
    </location>
</feature>
<keyword evidence="1" id="KW-0812">Transmembrane</keyword>
<dbReference type="InterPro" id="IPR003675">
    <property type="entry name" value="Rce1/LyrA-like_dom"/>
</dbReference>
<evidence type="ECO:0000313" key="4">
    <source>
        <dbReference type="Proteomes" id="UP000536179"/>
    </source>
</evidence>
<evidence type="ECO:0000256" key="1">
    <source>
        <dbReference type="SAM" id="Phobius"/>
    </source>
</evidence>
<feature type="transmembrane region" description="Helical" evidence="1">
    <location>
        <begin position="53"/>
        <end position="72"/>
    </location>
</feature>
<keyword evidence="3" id="KW-0378">Hydrolase</keyword>
<keyword evidence="1" id="KW-0472">Membrane</keyword>
<keyword evidence="3" id="KW-0645">Protease</keyword>